<proteinExistence type="predicted"/>
<sequence>MEANAQAMTEFKNKESAEKYRIKTDTEAAQANADMINGKTLKFTATAGQNGKLFGSITTKEISEKIKQDFNIAVDKKKIIVDEIKAFGTYKAEIKLYTGISAEFYVFVGE</sequence>
<dbReference type="NCBIfam" id="TIGR00158">
    <property type="entry name" value="L9"/>
    <property type="match status" value="1"/>
</dbReference>
<evidence type="ECO:0000259" key="1">
    <source>
        <dbReference type="Pfam" id="PF03948"/>
    </source>
</evidence>
<dbReference type="InterPro" id="IPR000244">
    <property type="entry name" value="Ribosomal_bL9"/>
</dbReference>
<comment type="caution">
    <text evidence="2">The sequence shown here is derived from an EMBL/GenBank/DDBJ whole genome shotgun (WGS) entry which is preliminary data.</text>
</comment>
<reference evidence="2" key="1">
    <citation type="submission" date="2019-08" db="EMBL/GenBank/DDBJ databases">
        <authorList>
            <person name="Kucharzyk K."/>
            <person name="Murdoch R.W."/>
            <person name="Higgins S."/>
            <person name="Loffler F."/>
        </authorList>
    </citation>
    <scope>NUCLEOTIDE SEQUENCE</scope>
</reference>
<keyword evidence="2" id="KW-0687">Ribonucleoprotein</keyword>
<dbReference type="GO" id="GO:0005840">
    <property type="term" value="C:ribosome"/>
    <property type="evidence" value="ECO:0007669"/>
    <property type="project" value="UniProtKB-KW"/>
</dbReference>
<dbReference type="GO" id="GO:0006412">
    <property type="term" value="P:translation"/>
    <property type="evidence" value="ECO:0007669"/>
    <property type="project" value="InterPro"/>
</dbReference>
<dbReference type="PANTHER" id="PTHR21368">
    <property type="entry name" value="50S RIBOSOMAL PROTEIN L9"/>
    <property type="match status" value="1"/>
</dbReference>
<evidence type="ECO:0000313" key="2">
    <source>
        <dbReference type="EMBL" id="MPN00611.1"/>
    </source>
</evidence>
<protein>
    <submittedName>
        <fullName evidence="2">50S ribosomal protein L9</fullName>
    </submittedName>
</protein>
<accession>A0A645EFD7</accession>
<dbReference type="InterPro" id="IPR020594">
    <property type="entry name" value="Ribosomal_bL9_bac/chp"/>
</dbReference>
<gene>
    <name evidence="2" type="primary">rplI_43</name>
    <name evidence="2" type="ORF">SDC9_147807</name>
</gene>
<dbReference type="AlphaFoldDB" id="A0A645EFD7"/>
<keyword evidence="2" id="KW-0689">Ribosomal protein</keyword>
<organism evidence="2">
    <name type="scientific">bioreactor metagenome</name>
    <dbReference type="NCBI Taxonomy" id="1076179"/>
    <lineage>
        <taxon>unclassified sequences</taxon>
        <taxon>metagenomes</taxon>
        <taxon>ecological metagenomes</taxon>
    </lineage>
</organism>
<name>A0A645EFD7_9ZZZZ</name>
<dbReference type="InterPro" id="IPR020069">
    <property type="entry name" value="Ribosomal_bL9_C"/>
</dbReference>
<dbReference type="SUPFAM" id="SSF55653">
    <property type="entry name" value="Ribosomal protein L9 C-domain"/>
    <property type="match status" value="1"/>
</dbReference>
<dbReference type="EMBL" id="VSSQ01046642">
    <property type="protein sequence ID" value="MPN00611.1"/>
    <property type="molecule type" value="Genomic_DNA"/>
</dbReference>
<dbReference type="InterPro" id="IPR036791">
    <property type="entry name" value="Ribosomal_bL9_C_sf"/>
</dbReference>
<feature type="domain" description="Large ribosomal subunit protein bL9 C-terminal" evidence="1">
    <location>
        <begin position="27"/>
        <end position="108"/>
    </location>
</feature>
<dbReference type="Gene3D" id="3.10.430.100">
    <property type="entry name" value="Ribosomal protein L9, C-terminal domain"/>
    <property type="match status" value="1"/>
</dbReference>
<dbReference type="GO" id="GO:0003735">
    <property type="term" value="F:structural constituent of ribosome"/>
    <property type="evidence" value="ECO:0007669"/>
    <property type="project" value="InterPro"/>
</dbReference>
<dbReference type="Pfam" id="PF03948">
    <property type="entry name" value="Ribosomal_L9_C"/>
    <property type="match status" value="1"/>
</dbReference>